<dbReference type="GO" id="GO:0006790">
    <property type="term" value="P:sulfur compound metabolic process"/>
    <property type="evidence" value="ECO:0007669"/>
    <property type="project" value="TreeGrafter"/>
</dbReference>
<evidence type="ECO:0000313" key="1">
    <source>
        <dbReference type="EMBL" id="KAF6023248.1"/>
    </source>
</evidence>
<dbReference type="EMBL" id="VXIV02002740">
    <property type="protein sequence ID" value="KAF6023248.1"/>
    <property type="molecule type" value="Genomic_DNA"/>
</dbReference>
<accession>A0A7J7JD05</accession>
<dbReference type="Gene3D" id="3.40.50.300">
    <property type="entry name" value="P-loop containing nucleotide triphosphate hydrolases"/>
    <property type="match status" value="1"/>
</dbReference>
<dbReference type="Proteomes" id="UP000593567">
    <property type="component" value="Unassembled WGS sequence"/>
</dbReference>
<keyword evidence="2" id="KW-1185">Reference proteome</keyword>
<gene>
    <name evidence="1" type="ORF">EB796_018435</name>
</gene>
<dbReference type="InterPro" id="IPR051135">
    <property type="entry name" value="Gal/GlcNAc/GalNAc_ST"/>
</dbReference>
<dbReference type="GO" id="GO:0001517">
    <property type="term" value="F:N-acetylglucosamine 6-O-sulfotransferase activity"/>
    <property type="evidence" value="ECO:0007669"/>
    <property type="project" value="TreeGrafter"/>
</dbReference>
<sequence length="181" mass="21117">MAMFIARCKAKQLTAIKSILVRMKSVERAIEKYQQSDLRVLVLLRDPRGIMRSRMAIKDGYNKKYRNEDEALRIHSEMLCKAMAEDAQIAKEIQKNHPNPIVVVHYEDIANYTKTAASYIYRRDSVATAYNWKKSLSFKQVRLIDEGCKDYYKYIGYEPVGSQQELSDPNNYHRTTLITLI</sequence>
<evidence type="ECO:0008006" key="3">
    <source>
        <dbReference type="Google" id="ProtNLM"/>
    </source>
</evidence>
<dbReference type="PANTHER" id="PTHR10704:SF44">
    <property type="entry name" value="LD35051P-RELATED"/>
    <property type="match status" value="1"/>
</dbReference>
<name>A0A7J7JD05_BUGNE</name>
<dbReference type="InterPro" id="IPR027417">
    <property type="entry name" value="P-loop_NTPase"/>
</dbReference>
<protein>
    <recommendedName>
        <fullName evidence="3">Sulfotransferase domain-containing protein</fullName>
    </recommendedName>
</protein>
<organism evidence="1 2">
    <name type="scientific">Bugula neritina</name>
    <name type="common">Brown bryozoan</name>
    <name type="synonym">Sertularia neritina</name>
    <dbReference type="NCBI Taxonomy" id="10212"/>
    <lineage>
        <taxon>Eukaryota</taxon>
        <taxon>Metazoa</taxon>
        <taxon>Spiralia</taxon>
        <taxon>Lophotrochozoa</taxon>
        <taxon>Bryozoa</taxon>
        <taxon>Gymnolaemata</taxon>
        <taxon>Cheilostomatida</taxon>
        <taxon>Flustrina</taxon>
        <taxon>Buguloidea</taxon>
        <taxon>Bugulidae</taxon>
        <taxon>Bugula</taxon>
    </lineage>
</organism>
<dbReference type="PANTHER" id="PTHR10704">
    <property type="entry name" value="CARBOHYDRATE SULFOTRANSFERASE"/>
    <property type="match status" value="1"/>
</dbReference>
<dbReference type="AlphaFoldDB" id="A0A7J7JD05"/>
<comment type="caution">
    <text evidence="1">The sequence shown here is derived from an EMBL/GenBank/DDBJ whole genome shotgun (WGS) entry which is preliminary data.</text>
</comment>
<proteinExistence type="predicted"/>
<evidence type="ECO:0000313" key="2">
    <source>
        <dbReference type="Proteomes" id="UP000593567"/>
    </source>
</evidence>
<dbReference type="SUPFAM" id="SSF52540">
    <property type="entry name" value="P-loop containing nucleoside triphosphate hydrolases"/>
    <property type="match status" value="1"/>
</dbReference>
<dbReference type="OrthoDB" id="6138663at2759"/>
<reference evidence="1" key="1">
    <citation type="submission" date="2020-06" db="EMBL/GenBank/DDBJ databases">
        <title>Draft genome of Bugula neritina, a colonial animal packing powerful symbionts and potential medicines.</title>
        <authorList>
            <person name="Rayko M."/>
        </authorList>
    </citation>
    <scope>NUCLEOTIDE SEQUENCE [LARGE SCALE GENOMIC DNA]</scope>
    <source>
        <strain evidence="1">Kwan_BN1</strain>
    </source>
</reference>
<dbReference type="GO" id="GO:0006044">
    <property type="term" value="P:N-acetylglucosamine metabolic process"/>
    <property type="evidence" value="ECO:0007669"/>
    <property type="project" value="TreeGrafter"/>
</dbReference>